<accession>A0ABT5XBT8</accession>
<dbReference type="EMBL" id="JARFPL010000002">
    <property type="protein sequence ID" value="MDF0592135.1"/>
    <property type="molecule type" value="Genomic_DNA"/>
</dbReference>
<dbReference type="Proteomes" id="UP001215956">
    <property type="component" value="Unassembled WGS sequence"/>
</dbReference>
<comment type="caution">
    <text evidence="1">The sequence shown here is derived from an EMBL/GenBank/DDBJ whole genome shotgun (WGS) entry which is preliminary data.</text>
</comment>
<sequence length="96" mass="11259">MRRFYEGHSEIEISGELEDRAANKTVSRPRIKLYLFMESDLKPPFEKQEFVKLAYASLSIKEIERKAGSRLLRHLRVKERIQMPGGCREGRAHQTL</sequence>
<dbReference type="RefSeq" id="WP_316967846.1">
    <property type="nucleotide sequence ID" value="NZ_JARFPL010000002.1"/>
</dbReference>
<keyword evidence="2" id="KW-1185">Reference proteome</keyword>
<gene>
    <name evidence="1" type="ORF">P0O24_00845</name>
</gene>
<evidence type="ECO:0000313" key="1">
    <source>
        <dbReference type="EMBL" id="MDF0592135.1"/>
    </source>
</evidence>
<protein>
    <submittedName>
        <fullName evidence="1">Uncharacterized protein</fullName>
    </submittedName>
</protein>
<evidence type="ECO:0000313" key="2">
    <source>
        <dbReference type="Proteomes" id="UP001215956"/>
    </source>
</evidence>
<organism evidence="1 2">
    <name type="scientific">Candidatus Methanocrinis alkalitolerans</name>
    <dbReference type="NCBI Taxonomy" id="3033395"/>
    <lineage>
        <taxon>Archaea</taxon>
        <taxon>Methanobacteriati</taxon>
        <taxon>Methanobacteriota</taxon>
        <taxon>Stenosarchaea group</taxon>
        <taxon>Methanomicrobia</taxon>
        <taxon>Methanotrichales</taxon>
        <taxon>Methanotrichaceae</taxon>
        <taxon>Methanocrinis</taxon>
    </lineage>
</organism>
<reference evidence="1 2" key="1">
    <citation type="submission" date="2023-03" db="EMBL/GenBank/DDBJ databases">
        <title>Whole genome sequencing of Methanotrichaceae archaeon M04Ac.</title>
        <authorList>
            <person name="Khomyakova M.A."/>
            <person name="Merkel A.Y."/>
            <person name="Slobodkin A.I."/>
        </authorList>
    </citation>
    <scope>NUCLEOTIDE SEQUENCE [LARGE SCALE GENOMIC DNA]</scope>
    <source>
        <strain evidence="1 2">M04Ac</strain>
    </source>
</reference>
<name>A0ABT5XBT8_9EURY</name>
<proteinExistence type="predicted"/>